<feature type="region of interest" description="Disordered" evidence="7">
    <location>
        <begin position="301"/>
        <end position="339"/>
    </location>
</feature>
<accession>A0A516PXY5</accession>
<dbReference type="RefSeq" id="WP_143986005.1">
    <property type="nucleotide sequence ID" value="NZ_CP041692.1"/>
</dbReference>
<dbReference type="Pfam" id="PF03916">
    <property type="entry name" value="NrfD"/>
    <property type="match status" value="1"/>
</dbReference>
<dbReference type="InterPro" id="IPR005614">
    <property type="entry name" value="NrfD-like"/>
</dbReference>
<comment type="similarity">
    <text evidence="2">Belongs to the NrfD family.</text>
</comment>
<dbReference type="EMBL" id="CP041692">
    <property type="protein sequence ID" value="QDP96039.1"/>
    <property type="molecule type" value="Genomic_DNA"/>
</dbReference>
<dbReference type="PANTHER" id="PTHR34856:SF2">
    <property type="entry name" value="PROTEIN NRFD"/>
    <property type="match status" value="1"/>
</dbReference>
<name>A0A516PXY5_9ACTN</name>
<evidence type="ECO:0000256" key="7">
    <source>
        <dbReference type="SAM" id="MobiDB-lite"/>
    </source>
</evidence>
<evidence type="ECO:0000256" key="2">
    <source>
        <dbReference type="ARBA" id="ARBA00008929"/>
    </source>
</evidence>
<sequence length="339" mass="35593">MSPRGSGNKGERPVVPDADFGSYYGRPIVKAAPWKADIPLYFFFGGLASGSSLLAAGADLTDRPALRRIGRFGALFGVSASLYTLVHDLGKPSRTLNMLRVIKPTSPMSVGTWSLAAFGPPAGLAAVAELSRLLPVDLGRPGRLLQVAARPTGLMAAAVAPAVGTYTAVLISDTATPAWHSARRELPFVFAGSAASAAAGLAMVATPTDQAAPARRLAVIGSAVELVFSQRMERSMGVTAETLHRGRAGRFMAASRILTGVGAAGALLLGRRSRIASALSGAALLAGSVCTRFGIFQAGQDSAADPKYTVRPQRERLAQRERVAERERLYRQRTNEPKA</sequence>
<keyword evidence="4" id="KW-0812">Transmembrane</keyword>
<keyword evidence="6" id="KW-0472">Membrane</keyword>
<dbReference type="InterPro" id="IPR052049">
    <property type="entry name" value="Electron_transfer_protein"/>
</dbReference>
<keyword evidence="5" id="KW-1133">Transmembrane helix</keyword>
<gene>
    <name evidence="8" type="ORF">FOE78_09130</name>
</gene>
<dbReference type="KEGG" id="mik:FOE78_09130"/>
<dbReference type="Proteomes" id="UP000319263">
    <property type="component" value="Chromosome"/>
</dbReference>
<dbReference type="GO" id="GO:0005886">
    <property type="term" value="C:plasma membrane"/>
    <property type="evidence" value="ECO:0007669"/>
    <property type="project" value="UniProtKB-SubCell"/>
</dbReference>
<keyword evidence="9" id="KW-1185">Reference proteome</keyword>
<evidence type="ECO:0000256" key="1">
    <source>
        <dbReference type="ARBA" id="ARBA00004651"/>
    </source>
</evidence>
<proteinExistence type="inferred from homology"/>
<dbReference type="PANTHER" id="PTHR34856">
    <property type="entry name" value="PROTEIN NRFD"/>
    <property type="match status" value="1"/>
</dbReference>
<evidence type="ECO:0000313" key="9">
    <source>
        <dbReference type="Proteomes" id="UP000319263"/>
    </source>
</evidence>
<protein>
    <submittedName>
        <fullName evidence="8">Polysulfide reductase</fullName>
    </submittedName>
</protein>
<evidence type="ECO:0000313" key="8">
    <source>
        <dbReference type="EMBL" id="QDP96039.1"/>
    </source>
</evidence>
<evidence type="ECO:0000256" key="6">
    <source>
        <dbReference type="ARBA" id="ARBA00023136"/>
    </source>
</evidence>
<organism evidence="8 9">
    <name type="scientific">Microlunatus elymi</name>
    <dbReference type="NCBI Taxonomy" id="2596828"/>
    <lineage>
        <taxon>Bacteria</taxon>
        <taxon>Bacillati</taxon>
        <taxon>Actinomycetota</taxon>
        <taxon>Actinomycetes</taxon>
        <taxon>Propionibacteriales</taxon>
        <taxon>Propionibacteriaceae</taxon>
        <taxon>Microlunatus</taxon>
    </lineage>
</organism>
<feature type="compositionally biased region" description="Basic and acidic residues" evidence="7">
    <location>
        <begin position="312"/>
        <end position="339"/>
    </location>
</feature>
<dbReference type="OrthoDB" id="112837at2"/>
<evidence type="ECO:0000256" key="5">
    <source>
        <dbReference type="ARBA" id="ARBA00022989"/>
    </source>
</evidence>
<dbReference type="Gene3D" id="1.20.1630.10">
    <property type="entry name" value="Formate dehydrogenase/DMSO reductase domain"/>
    <property type="match status" value="1"/>
</dbReference>
<reference evidence="8 9" key="1">
    <citation type="submission" date="2019-07" db="EMBL/GenBank/DDBJ databases">
        <title>Microlunatus dokdonensis sp. nov. isolated from the rhizospheric soil of the wild plant Elymus tsukushiensis.</title>
        <authorList>
            <person name="Ghim S.-Y."/>
            <person name="Hwang Y.-J."/>
            <person name="Son J.-S."/>
            <person name="Shin J.-H."/>
        </authorList>
    </citation>
    <scope>NUCLEOTIDE SEQUENCE [LARGE SCALE GENOMIC DNA]</scope>
    <source>
        <strain evidence="8 9">KUDC0627</strain>
    </source>
</reference>
<keyword evidence="3" id="KW-1003">Cell membrane</keyword>
<evidence type="ECO:0000256" key="4">
    <source>
        <dbReference type="ARBA" id="ARBA00022692"/>
    </source>
</evidence>
<evidence type="ECO:0000256" key="3">
    <source>
        <dbReference type="ARBA" id="ARBA00022475"/>
    </source>
</evidence>
<dbReference type="AlphaFoldDB" id="A0A516PXY5"/>
<comment type="subcellular location">
    <subcellularLocation>
        <location evidence="1">Cell membrane</location>
        <topology evidence="1">Multi-pass membrane protein</topology>
    </subcellularLocation>
</comment>